<dbReference type="SMART" id="SM00809">
    <property type="entry name" value="Alpha_adaptinC2"/>
    <property type="match status" value="1"/>
</dbReference>
<dbReference type="SUPFAM" id="SSF49348">
    <property type="entry name" value="Clathrin adaptor appendage domain"/>
    <property type="match status" value="1"/>
</dbReference>
<dbReference type="GO" id="GO:0035615">
    <property type="term" value="F:clathrin adaptor activity"/>
    <property type="evidence" value="ECO:0007669"/>
    <property type="project" value="InterPro"/>
</dbReference>
<dbReference type="Gene3D" id="1.25.10.10">
    <property type="entry name" value="Leucine-rich Repeat Variant"/>
    <property type="match status" value="1"/>
</dbReference>
<evidence type="ECO:0000256" key="7">
    <source>
        <dbReference type="PIRNR" id="PIRNR037091"/>
    </source>
</evidence>
<keyword evidence="2 7" id="KW-0813">Transport</keyword>
<gene>
    <name evidence="11" type="ORF">M427DRAFT_300115</name>
</gene>
<organism evidence="11 12">
    <name type="scientific">Gonapodya prolifera (strain JEL478)</name>
    <name type="common">Monoblepharis prolifera</name>
    <dbReference type="NCBI Taxonomy" id="1344416"/>
    <lineage>
        <taxon>Eukaryota</taxon>
        <taxon>Fungi</taxon>
        <taxon>Fungi incertae sedis</taxon>
        <taxon>Chytridiomycota</taxon>
        <taxon>Chytridiomycota incertae sedis</taxon>
        <taxon>Monoblepharidomycetes</taxon>
        <taxon>Monoblepharidales</taxon>
        <taxon>Gonapodyaceae</taxon>
        <taxon>Gonapodya</taxon>
    </lineage>
</organism>
<comment type="similarity">
    <text evidence="7">Belongs to the adaptor complexes large subunit family.</text>
</comment>
<protein>
    <recommendedName>
        <fullName evidence="7">AP-2 complex subunit alpha</fullName>
    </recommendedName>
</protein>
<feature type="binding site" evidence="8">
    <location>
        <position position="38"/>
    </location>
    <ligand>
        <name>a 1,2-diacyl-sn-glycero-3-phospho-(1D-myo-inositol-3,4,5-trisphosphate)</name>
        <dbReference type="ChEBI" id="CHEBI:57836"/>
    </ligand>
</feature>
<dbReference type="InterPro" id="IPR016024">
    <property type="entry name" value="ARM-type_fold"/>
</dbReference>
<dbReference type="GO" id="GO:0006886">
    <property type="term" value="P:intracellular protein transport"/>
    <property type="evidence" value="ECO:0007669"/>
    <property type="project" value="UniProtKB-UniRule"/>
</dbReference>
<evidence type="ECO:0000256" key="2">
    <source>
        <dbReference type="ARBA" id="ARBA00022448"/>
    </source>
</evidence>
<dbReference type="STRING" id="1344416.A0A139AH38"/>
<dbReference type="InterPro" id="IPR050840">
    <property type="entry name" value="Adaptor_Complx_Large_Subunit"/>
</dbReference>
<reference evidence="11 12" key="1">
    <citation type="journal article" date="2015" name="Genome Biol. Evol.">
        <title>Phylogenomic analyses indicate that early fungi evolved digesting cell walls of algal ancestors of land plants.</title>
        <authorList>
            <person name="Chang Y."/>
            <person name="Wang S."/>
            <person name="Sekimoto S."/>
            <person name="Aerts A.L."/>
            <person name="Choi C."/>
            <person name="Clum A."/>
            <person name="LaButti K.M."/>
            <person name="Lindquist E.A."/>
            <person name="Yee Ngan C."/>
            <person name="Ohm R.A."/>
            <person name="Salamov A.A."/>
            <person name="Grigoriev I.V."/>
            <person name="Spatafora J.W."/>
            <person name="Berbee M.L."/>
        </authorList>
    </citation>
    <scope>NUCLEOTIDE SEQUENCE [LARGE SCALE GENOMIC DNA]</scope>
    <source>
        <strain evidence="11 12">JEL478</strain>
    </source>
</reference>
<evidence type="ECO:0000256" key="1">
    <source>
        <dbReference type="ARBA" id="ARBA00004277"/>
    </source>
</evidence>
<dbReference type="InterPro" id="IPR008152">
    <property type="entry name" value="Clathrin_a/b/g-adaptin_app_Ig"/>
</dbReference>
<dbReference type="InterPro" id="IPR002553">
    <property type="entry name" value="Clathrin/coatomer_adapt-like_N"/>
</dbReference>
<dbReference type="SUPFAM" id="SSF55711">
    <property type="entry name" value="Subdomain of clathrin and coatomer appendage domain"/>
    <property type="match status" value="1"/>
</dbReference>
<dbReference type="Pfam" id="PF02296">
    <property type="entry name" value="Alpha_adaptin_C"/>
    <property type="match status" value="1"/>
</dbReference>
<dbReference type="Gene3D" id="3.30.310.10">
    <property type="entry name" value="TATA-Binding Protein"/>
    <property type="match status" value="1"/>
</dbReference>
<keyword evidence="12" id="KW-1185">Reference proteome</keyword>
<feature type="binding site" evidence="8">
    <location>
        <begin position="6"/>
        <end position="7"/>
    </location>
    <ligand>
        <name>a 1,2-diacyl-sn-glycero-3-phospho-(1D-myo-inositol-3,4,5-trisphosphate)</name>
        <dbReference type="ChEBI" id="CHEBI:57836"/>
    </ligand>
</feature>
<dbReference type="InterPro" id="IPR017104">
    <property type="entry name" value="AP2_complex_asu"/>
</dbReference>
<feature type="binding site" evidence="8">
    <location>
        <begin position="51"/>
        <end position="55"/>
    </location>
    <ligand>
        <name>a 1,2-diacyl-sn-glycero-3-phospho-(1D-myo-inositol-3,4,5-trisphosphate)</name>
        <dbReference type="ChEBI" id="CHEBI:57836"/>
    </ligand>
</feature>
<dbReference type="AlphaFoldDB" id="A0A139AH38"/>
<dbReference type="InterPro" id="IPR011989">
    <property type="entry name" value="ARM-like"/>
</dbReference>
<dbReference type="Gene3D" id="2.60.40.1230">
    <property type="match status" value="1"/>
</dbReference>
<keyword evidence="3 7" id="KW-0254">Endocytosis</keyword>
<evidence type="ECO:0000313" key="11">
    <source>
        <dbReference type="EMBL" id="KXS16070.1"/>
    </source>
</evidence>
<keyword evidence="5 7" id="KW-0472">Membrane</keyword>
<evidence type="ECO:0000256" key="8">
    <source>
        <dbReference type="PIRSR" id="PIRSR037091-1"/>
    </source>
</evidence>
<dbReference type="Pfam" id="PF01602">
    <property type="entry name" value="Adaptin_N"/>
    <property type="match status" value="1"/>
</dbReference>
<dbReference type="GO" id="GO:0030122">
    <property type="term" value="C:AP-2 adaptor complex"/>
    <property type="evidence" value="ECO:0007669"/>
    <property type="project" value="InterPro"/>
</dbReference>
<proteinExistence type="inferred from homology"/>
<dbReference type="GO" id="GO:0072583">
    <property type="term" value="P:clathrin-dependent endocytosis"/>
    <property type="evidence" value="ECO:0007669"/>
    <property type="project" value="InterPro"/>
</dbReference>
<dbReference type="FunFam" id="1.25.10.10:FF:000020">
    <property type="entry name" value="AP-2 complex subunit alpha"/>
    <property type="match status" value="1"/>
</dbReference>
<feature type="binding site" evidence="8">
    <location>
        <position position="47"/>
    </location>
    <ligand>
        <name>a 1,2-diacyl-sn-glycero-3-phospho-(1D-myo-inositol-3,4,5-trisphosphate)</name>
        <dbReference type="ChEBI" id="CHEBI:57836"/>
    </ligand>
</feature>
<accession>A0A139AH38</accession>
<dbReference type="Proteomes" id="UP000070544">
    <property type="component" value="Unassembled WGS sequence"/>
</dbReference>
<evidence type="ECO:0000256" key="4">
    <source>
        <dbReference type="ARBA" id="ARBA00022927"/>
    </source>
</evidence>
<dbReference type="OMA" id="PVLMHRY"/>
<evidence type="ECO:0000313" key="12">
    <source>
        <dbReference type="Proteomes" id="UP000070544"/>
    </source>
</evidence>
<dbReference type="InterPro" id="IPR009028">
    <property type="entry name" value="Coatomer/calthrin_app_sub_C"/>
</dbReference>
<evidence type="ECO:0000259" key="10">
    <source>
        <dbReference type="SMART" id="SM00809"/>
    </source>
</evidence>
<dbReference type="OrthoDB" id="28053at2759"/>
<evidence type="ECO:0000256" key="3">
    <source>
        <dbReference type="ARBA" id="ARBA00022583"/>
    </source>
</evidence>
<evidence type="ECO:0000256" key="9">
    <source>
        <dbReference type="SAM" id="MobiDB-lite"/>
    </source>
</evidence>
<sequence length="940" mass="104455">MSTAMRGLTTFIADLRNCRAKEQEEKRINKELANIRSKFKEGSLNGYQKRKYVCKLLYIYILGYEVEFGHVEAISLISSSKYSEKQVGYLACTLLLGENSEMIRLVINSIRKDLEDSNEINVCLALHCIANVGAREMAESLAIDVERVMVASSRAFVRKKAALTLLRLFRKHGDLMPVLDWVDQICPLIADENLGVATSVASLLTAFSQQYSDQYSKVVPRAIEKLYKIVIDRDFSPDYVYYKVPAPWLQVKILRLLQYYPPPIEGSHVRNKLTSAVNAIITNSLDIPKNPQHSNAQNAVLFEAINMAIELDPESPTVVMAAELLGKFISSKETNVRFLALETMCHLAGMSDLGLDDIKKQQDVILQSLKDRDISVRRRALDLLYSMCDSSNAKVIVAELLKFLPIAEHAIKEEVALKVAILAEKWAEEYSWFLDVVISLIGVGGDYVGDDVWYRVVQIVINNEDLQEYAAKTVIHSLRSPTCHETNVKVGGYVLGEFGHLVANLPGCSPIEQFTILHSKFANVSLPTRALLLTTYLKMVNLFPEIKGEIVKVFQQWSGVLDVELQQRACEYLAITQMPTDDLLQTVCDEMPPFPERESALITRLHKKILDTEDKRTWAIGGKDVNREIRQRTQRKRALSSSAPPSADAPLLPGLGTPPAAAPKTSNNNDLLGLGGLDGLIAKPVAAPPNPSSSIPVAPIEAFYNKLVLGTNGVLYEDGNLQVGLKTEYQSHMGRIALYIGNKTQSNISAFTIELRSVPALRFNLVQPISANVIPPQTQFQQMYTCEANGVFSDPPLLTLNYTINGASFRHDLKVPVTANKFFEGISLGSQDFFNRWRQIGGPPRESQIIFKNPGPIDLDATKQVLTGLRWQILDGVDPSPNNFVAAGILSTVAAGKVGCLLRLEPNMDQQMFRLTLRSTNELATETLKGLIQTYLTTAV</sequence>
<evidence type="ECO:0000256" key="6">
    <source>
        <dbReference type="ARBA" id="ARBA00023176"/>
    </source>
</evidence>
<dbReference type="PANTHER" id="PTHR22780">
    <property type="entry name" value="ADAPTIN, ALPHA/GAMMA/EPSILON"/>
    <property type="match status" value="1"/>
</dbReference>
<dbReference type="InterPro" id="IPR003164">
    <property type="entry name" value="Clathrin_a-adaptin_app_sub_C"/>
</dbReference>
<comment type="subcellular location">
    <subcellularLocation>
        <location evidence="1">Membrane</location>
        <location evidence="1">Coated pit</location>
        <topology evidence="1">Peripheral membrane protein</topology>
        <orientation evidence="1">Cytoplasmic side</orientation>
    </subcellularLocation>
</comment>
<keyword evidence="4 7" id="KW-0653">Protein transport</keyword>
<dbReference type="PIRSF" id="PIRSF037091">
    <property type="entry name" value="AP2_complex_alpha"/>
    <property type="match status" value="1"/>
</dbReference>
<feature type="compositionally biased region" description="Low complexity" evidence="9">
    <location>
        <begin position="639"/>
        <end position="669"/>
    </location>
</feature>
<keyword evidence="6 7" id="KW-0168">Coated pit</keyword>
<name>A0A139AH38_GONPJ</name>
<dbReference type="EMBL" id="KQ965756">
    <property type="protein sequence ID" value="KXS16070.1"/>
    <property type="molecule type" value="Genomic_DNA"/>
</dbReference>
<comment type="function">
    <text evidence="7">Adaptins are components of the adaptor complexes which link clathrin to receptors in coated vesicles. Clathrin-associated protein complexes are believed to interact with the cytoplasmic tails of membrane proteins, leading to their selection and concentration.</text>
</comment>
<feature type="region of interest" description="Disordered" evidence="9">
    <location>
        <begin position="629"/>
        <end position="669"/>
    </location>
</feature>
<dbReference type="Pfam" id="PF02883">
    <property type="entry name" value="Alpha_adaptinC2"/>
    <property type="match status" value="1"/>
</dbReference>
<dbReference type="InterPro" id="IPR012295">
    <property type="entry name" value="TBP_dom_sf"/>
</dbReference>
<dbReference type="InterPro" id="IPR013041">
    <property type="entry name" value="Clathrin_app_Ig-like_sf"/>
</dbReference>
<dbReference type="SUPFAM" id="SSF48371">
    <property type="entry name" value="ARM repeat"/>
    <property type="match status" value="1"/>
</dbReference>
<evidence type="ECO:0000256" key="5">
    <source>
        <dbReference type="ARBA" id="ARBA00023136"/>
    </source>
</evidence>
<feature type="domain" description="Clathrin adaptor alpha/beta/gamma-adaptin appendage Ig-like subdomain" evidence="10">
    <location>
        <begin position="705"/>
        <end position="816"/>
    </location>
</feature>